<evidence type="ECO:0000256" key="7">
    <source>
        <dbReference type="ARBA" id="ARBA00023274"/>
    </source>
</evidence>
<sequence>MASALTDKLSRLVKEIRGQARITESNVADMLREVRMALLEADVALPVVRDFIARVKEKALGQEVMGSLSPGQALVGIVNRELSRTMGEGVSDINLAAQPPAVILMAGLQGAGKTTTTAKLAKHLIEKRKKKVLTVSGDVYRPAAIEQLKTVTKQAGAEWFPSTPDQKPADIAAAALDYARKHYFDVLLVDTAGRLAIDEVLMNEIKGLHALLKPVETLFVVDAMQGQDAINTAKAFSDALPLTGIILTKTDGDSRGGAALSVRHVTGVPIKFAGTSEKIDGLEVFDAERHAGRVLGMGDILALVEQVTSGVDMAAAQKLAAKVKSGESFDLNDFLGQIQQMKQMGGLSSLMDKLPAQMAAKAGTMDMDKAERDIRRKEGIIYSMTPLERRKPELIKATRKRRIAAGAGVQVQEVNRMLNEFGQMQDMMKKMKGGGMMKMLKRMGGMKGMPKMPF</sequence>
<evidence type="ECO:0000256" key="5">
    <source>
        <dbReference type="ARBA" id="ARBA00023134"/>
    </source>
</evidence>
<evidence type="ECO:0000313" key="12">
    <source>
        <dbReference type="Proteomes" id="UP001180487"/>
    </source>
</evidence>
<reference evidence="11 12" key="1">
    <citation type="submission" date="2023-07" db="EMBL/GenBank/DDBJ databases">
        <title>Sorghum-associated microbial communities from plants grown in Nebraska, USA.</title>
        <authorList>
            <person name="Schachtman D."/>
        </authorList>
    </citation>
    <scope>NUCLEOTIDE SEQUENCE [LARGE SCALE GENOMIC DNA]</scope>
    <source>
        <strain evidence="11 12">BE313</strain>
    </source>
</reference>
<comment type="subcellular location">
    <subcellularLocation>
        <location evidence="9">Cytoplasm</location>
    </subcellularLocation>
    <text evidence="9">The SRP-RNC complex is targeted to the cytoplasmic membrane.</text>
</comment>
<comment type="domain">
    <text evidence="9">Composed of three domains: the N-terminal N domain, which is responsible for interactions with the ribosome, the central G domain, which binds GTP, and the C-terminal M domain, which binds the RNA and the signal sequence of the RNC.</text>
</comment>
<evidence type="ECO:0000256" key="1">
    <source>
        <dbReference type="ARBA" id="ARBA00005450"/>
    </source>
</evidence>
<dbReference type="InterPro" id="IPR013822">
    <property type="entry name" value="Signal_recog_particl_SRP54_hlx"/>
</dbReference>
<feature type="binding site" evidence="9">
    <location>
        <begin position="190"/>
        <end position="194"/>
    </location>
    <ligand>
        <name>GTP</name>
        <dbReference type="ChEBI" id="CHEBI:37565"/>
    </ligand>
</feature>
<keyword evidence="4 9" id="KW-0694">RNA-binding</keyword>
<feature type="binding site" evidence="9">
    <location>
        <begin position="107"/>
        <end position="114"/>
    </location>
    <ligand>
        <name>GTP</name>
        <dbReference type="ChEBI" id="CHEBI:37565"/>
    </ligand>
</feature>
<dbReference type="InterPro" id="IPR022941">
    <property type="entry name" value="SRP54"/>
</dbReference>
<feature type="domain" description="SRP54-type proteins GTP-binding" evidence="10">
    <location>
        <begin position="269"/>
        <end position="282"/>
    </location>
</feature>
<dbReference type="InterPro" id="IPR003593">
    <property type="entry name" value="AAA+_ATPase"/>
</dbReference>
<dbReference type="Proteomes" id="UP001180487">
    <property type="component" value="Unassembled WGS sequence"/>
</dbReference>
<gene>
    <name evidence="9" type="primary">ffh</name>
    <name evidence="11" type="ORF">J2X19_005072</name>
</gene>
<accession>A0ABU2CGA1</accession>
<dbReference type="SMART" id="SM00962">
    <property type="entry name" value="SRP54"/>
    <property type="match status" value="1"/>
</dbReference>
<dbReference type="EMBL" id="JAVDXT010000008">
    <property type="protein sequence ID" value="MDR7380369.1"/>
    <property type="molecule type" value="Genomic_DNA"/>
</dbReference>
<evidence type="ECO:0000313" key="11">
    <source>
        <dbReference type="EMBL" id="MDR7380369.1"/>
    </source>
</evidence>
<dbReference type="HAMAP" id="MF_00306">
    <property type="entry name" value="SRP54"/>
    <property type="match status" value="1"/>
</dbReference>
<evidence type="ECO:0000256" key="8">
    <source>
        <dbReference type="ARBA" id="ARBA00048027"/>
    </source>
</evidence>
<comment type="subunit">
    <text evidence="9">Part of the signal recognition particle protein translocation system, which is composed of SRP and FtsY. SRP is a ribonucleoprotein composed of Ffh and a 4.5S RNA molecule.</text>
</comment>
<keyword evidence="9" id="KW-0963">Cytoplasm</keyword>
<dbReference type="InterPro" id="IPR000897">
    <property type="entry name" value="SRP54_GTPase_dom"/>
</dbReference>
<dbReference type="InterPro" id="IPR004125">
    <property type="entry name" value="Signal_recog_particle_SRP54_M"/>
</dbReference>
<dbReference type="SMART" id="SM00382">
    <property type="entry name" value="AAA"/>
    <property type="match status" value="1"/>
</dbReference>
<dbReference type="Pfam" id="PF00448">
    <property type="entry name" value="SRP54"/>
    <property type="match status" value="1"/>
</dbReference>
<evidence type="ECO:0000256" key="4">
    <source>
        <dbReference type="ARBA" id="ARBA00022884"/>
    </source>
</evidence>
<dbReference type="Gene3D" id="3.40.50.300">
    <property type="entry name" value="P-loop containing nucleotide triphosphate hydrolases"/>
    <property type="match status" value="1"/>
</dbReference>
<comment type="catalytic activity">
    <reaction evidence="8 9">
        <text>GTP + H2O = GDP + phosphate + H(+)</text>
        <dbReference type="Rhea" id="RHEA:19669"/>
        <dbReference type="ChEBI" id="CHEBI:15377"/>
        <dbReference type="ChEBI" id="CHEBI:15378"/>
        <dbReference type="ChEBI" id="CHEBI:37565"/>
        <dbReference type="ChEBI" id="CHEBI:43474"/>
        <dbReference type="ChEBI" id="CHEBI:58189"/>
        <dbReference type="EC" id="3.6.5.4"/>
    </reaction>
</comment>
<dbReference type="SUPFAM" id="SSF52540">
    <property type="entry name" value="P-loop containing nucleoside triphosphate hydrolases"/>
    <property type="match status" value="1"/>
</dbReference>
<proteinExistence type="inferred from homology"/>
<dbReference type="NCBIfam" id="TIGR00959">
    <property type="entry name" value="ffh"/>
    <property type="match status" value="1"/>
</dbReference>
<comment type="caution">
    <text evidence="11">The sequence shown here is derived from an EMBL/GenBank/DDBJ whole genome shotgun (WGS) entry which is preliminary data.</text>
</comment>
<dbReference type="PANTHER" id="PTHR11564">
    <property type="entry name" value="SIGNAL RECOGNITION PARTICLE 54K PROTEIN SRP54"/>
    <property type="match status" value="1"/>
</dbReference>
<dbReference type="PROSITE" id="PS00300">
    <property type="entry name" value="SRP54"/>
    <property type="match status" value="1"/>
</dbReference>
<dbReference type="Gene3D" id="1.10.260.30">
    <property type="entry name" value="Signal recognition particle, SRP54 subunit, M-domain"/>
    <property type="match status" value="1"/>
</dbReference>
<keyword evidence="2 9" id="KW-0547">Nucleotide-binding</keyword>
<evidence type="ECO:0000256" key="3">
    <source>
        <dbReference type="ARBA" id="ARBA00022801"/>
    </source>
</evidence>
<evidence type="ECO:0000256" key="6">
    <source>
        <dbReference type="ARBA" id="ARBA00023135"/>
    </source>
</evidence>
<keyword evidence="12" id="KW-1185">Reference proteome</keyword>
<dbReference type="EC" id="3.6.5.4" evidence="9"/>
<dbReference type="CDD" id="cd18539">
    <property type="entry name" value="SRP_G"/>
    <property type="match status" value="1"/>
</dbReference>
<keyword evidence="6 9" id="KW-0733">Signal recognition particle</keyword>
<protein>
    <recommendedName>
        <fullName evidence="9">Signal recognition particle protein</fullName>
        <ecNumber evidence="9">3.6.5.4</ecNumber>
    </recommendedName>
    <alternativeName>
        <fullName evidence="9">Fifty-four homolog</fullName>
    </alternativeName>
</protein>
<dbReference type="InterPro" id="IPR036891">
    <property type="entry name" value="Signal_recog_part_SRP54_M_sf"/>
</dbReference>
<organism evidence="11 12">
    <name type="scientific">Rhodoferax ferrireducens</name>
    <dbReference type="NCBI Taxonomy" id="192843"/>
    <lineage>
        <taxon>Bacteria</taxon>
        <taxon>Pseudomonadati</taxon>
        <taxon>Pseudomonadota</taxon>
        <taxon>Betaproteobacteria</taxon>
        <taxon>Burkholderiales</taxon>
        <taxon>Comamonadaceae</taxon>
        <taxon>Rhodoferax</taxon>
    </lineage>
</organism>
<evidence type="ECO:0000256" key="9">
    <source>
        <dbReference type="HAMAP-Rule" id="MF_00306"/>
    </source>
</evidence>
<dbReference type="RefSeq" id="WP_116608963.1">
    <property type="nucleotide sequence ID" value="NZ_JAVDXT010000008.1"/>
</dbReference>
<keyword evidence="5 9" id="KW-0342">GTP-binding</keyword>
<dbReference type="InterPro" id="IPR027417">
    <property type="entry name" value="P-loop_NTPase"/>
</dbReference>
<comment type="function">
    <text evidence="9">Involved in targeting and insertion of nascent membrane proteins into the cytoplasmic membrane. Binds to the hydrophobic signal sequence of the ribosome-nascent chain (RNC) as it emerges from the ribosomes. The SRP-RNC complex is then targeted to the cytoplasmic membrane where it interacts with the SRP receptor FtsY. Interaction with FtsY leads to the transfer of the RNC complex to the Sec translocase for insertion into the membrane, the hydrolysis of GTP by both Ffh and FtsY, and the dissociation of the SRP-FtsY complex into the individual components.</text>
</comment>
<name>A0ABU2CGA1_9BURK</name>
<dbReference type="SMART" id="SM00963">
    <property type="entry name" value="SRP54_N"/>
    <property type="match status" value="1"/>
</dbReference>
<keyword evidence="7 9" id="KW-0687">Ribonucleoprotein</keyword>
<keyword evidence="3 9" id="KW-0378">Hydrolase</keyword>
<dbReference type="InterPro" id="IPR042101">
    <property type="entry name" value="SRP54_N_sf"/>
</dbReference>
<dbReference type="PANTHER" id="PTHR11564:SF5">
    <property type="entry name" value="SIGNAL RECOGNITION PARTICLE SUBUNIT SRP54"/>
    <property type="match status" value="1"/>
</dbReference>
<dbReference type="InterPro" id="IPR004780">
    <property type="entry name" value="SRP"/>
</dbReference>
<dbReference type="Gene3D" id="1.20.120.140">
    <property type="entry name" value="Signal recognition particle SRP54, nucleotide-binding domain"/>
    <property type="match status" value="1"/>
</dbReference>
<dbReference type="SUPFAM" id="SSF47446">
    <property type="entry name" value="Signal peptide-binding domain"/>
    <property type="match status" value="1"/>
</dbReference>
<comment type="similarity">
    <text evidence="1 9">Belongs to the GTP-binding SRP family. SRP54 subfamily.</text>
</comment>
<evidence type="ECO:0000259" key="10">
    <source>
        <dbReference type="PROSITE" id="PS00300"/>
    </source>
</evidence>
<evidence type="ECO:0000256" key="2">
    <source>
        <dbReference type="ARBA" id="ARBA00022741"/>
    </source>
</evidence>
<dbReference type="Pfam" id="PF02978">
    <property type="entry name" value="SRP_SPB"/>
    <property type="match status" value="1"/>
</dbReference>
<feature type="binding site" evidence="9">
    <location>
        <begin position="248"/>
        <end position="251"/>
    </location>
    <ligand>
        <name>GTP</name>
        <dbReference type="ChEBI" id="CHEBI:37565"/>
    </ligand>
</feature>
<dbReference type="Pfam" id="PF02881">
    <property type="entry name" value="SRP54_N"/>
    <property type="match status" value="1"/>
</dbReference>